<organism evidence="1 2">
    <name type="scientific">Glomus cerebriforme</name>
    <dbReference type="NCBI Taxonomy" id="658196"/>
    <lineage>
        <taxon>Eukaryota</taxon>
        <taxon>Fungi</taxon>
        <taxon>Fungi incertae sedis</taxon>
        <taxon>Mucoromycota</taxon>
        <taxon>Glomeromycotina</taxon>
        <taxon>Glomeromycetes</taxon>
        <taxon>Glomerales</taxon>
        <taxon>Glomeraceae</taxon>
        <taxon>Glomus</taxon>
    </lineage>
</organism>
<gene>
    <name evidence="1" type="ORF">C1645_816713</name>
</gene>
<dbReference type="AlphaFoldDB" id="A0A397TB27"/>
<proteinExistence type="predicted"/>
<comment type="caution">
    <text evidence="1">The sequence shown here is derived from an EMBL/GenBank/DDBJ whole genome shotgun (WGS) entry which is preliminary data.</text>
</comment>
<dbReference type="Proteomes" id="UP000265703">
    <property type="component" value="Unassembled WGS sequence"/>
</dbReference>
<keyword evidence="2" id="KW-1185">Reference proteome</keyword>
<protein>
    <submittedName>
        <fullName evidence="1">Uncharacterized protein</fullName>
    </submittedName>
</protein>
<dbReference type="OrthoDB" id="2322999at2759"/>
<evidence type="ECO:0000313" key="1">
    <source>
        <dbReference type="EMBL" id="RIA95473.1"/>
    </source>
</evidence>
<name>A0A397TB27_9GLOM</name>
<sequence>MCTINPTTLTDFTNFNSAKYNTLPEVVVSSKILQQRNDFPEFMEKIFSLAKAHSIELGVRLIHRHMQVDEGKVMIEKFQLHQNAPAFITSADFPTDKVYPVSWLLEDDNKLTVFEYSTDILVEHTLKKLIKDTDVFRKLCDLIREYYFENLLASCITARDSLKQFDKENGFMEITNFESKASIVKNKKDQAVSEDSDDVVTLWAYPVNNNCLSSSYRKNDDFGCDHTCHHKPK</sequence>
<evidence type="ECO:0000313" key="2">
    <source>
        <dbReference type="Proteomes" id="UP000265703"/>
    </source>
</evidence>
<reference evidence="1 2" key="1">
    <citation type="submission" date="2018-06" db="EMBL/GenBank/DDBJ databases">
        <title>Comparative genomics reveals the genomic features of Rhizophagus irregularis, R. cerebriforme, R. diaphanum and Gigaspora rosea, and their symbiotic lifestyle signature.</title>
        <authorList>
            <person name="Morin E."/>
            <person name="San Clemente H."/>
            <person name="Chen E.C.H."/>
            <person name="De La Providencia I."/>
            <person name="Hainaut M."/>
            <person name="Kuo A."/>
            <person name="Kohler A."/>
            <person name="Murat C."/>
            <person name="Tang N."/>
            <person name="Roy S."/>
            <person name="Loubradou J."/>
            <person name="Henrissat B."/>
            <person name="Grigoriev I.V."/>
            <person name="Corradi N."/>
            <person name="Roux C."/>
            <person name="Martin F.M."/>
        </authorList>
    </citation>
    <scope>NUCLEOTIDE SEQUENCE [LARGE SCALE GENOMIC DNA]</scope>
    <source>
        <strain evidence="1 2">DAOM 227022</strain>
    </source>
</reference>
<dbReference type="EMBL" id="QKYT01000061">
    <property type="protein sequence ID" value="RIA95473.1"/>
    <property type="molecule type" value="Genomic_DNA"/>
</dbReference>
<accession>A0A397TB27</accession>